<protein>
    <submittedName>
        <fullName evidence="1">Uncharacterized protein</fullName>
    </submittedName>
</protein>
<name>A0AAV1RCC0_9ROSI</name>
<accession>A0AAV1RCC0</accession>
<proteinExistence type="predicted"/>
<gene>
    <name evidence="1" type="ORF">DCAF_LOCUS9382</name>
</gene>
<dbReference type="Proteomes" id="UP001314170">
    <property type="component" value="Unassembled WGS sequence"/>
</dbReference>
<evidence type="ECO:0000313" key="2">
    <source>
        <dbReference type="Proteomes" id="UP001314170"/>
    </source>
</evidence>
<dbReference type="AlphaFoldDB" id="A0AAV1RCC0"/>
<sequence length="82" mass="9087">MLDLNTDRVGYIQLSSSGPFNRPISCQESNQTGPTWPADHADTRICYDSGYAIFLLHNSGQALKEFLNFWVRVHTAASAGIN</sequence>
<dbReference type="EMBL" id="CAWUPB010000913">
    <property type="protein sequence ID" value="CAK7333231.1"/>
    <property type="molecule type" value="Genomic_DNA"/>
</dbReference>
<evidence type="ECO:0000313" key="1">
    <source>
        <dbReference type="EMBL" id="CAK7333231.1"/>
    </source>
</evidence>
<organism evidence="1 2">
    <name type="scientific">Dovyalis caffra</name>
    <dbReference type="NCBI Taxonomy" id="77055"/>
    <lineage>
        <taxon>Eukaryota</taxon>
        <taxon>Viridiplantae</taxon>
        <taxon>Streptophyta</taxon>
        <taxon>Embryophyta</taxon>
        <taxon>Tracheophyta</taxon>
        <taxon>Spermatophyta</taxon>
        <taxon>Magnoliopsida</taxon>
        <taxon>eudicotyledons</taxon>
        <taxon>Gunneridae</taxon>
        <taxon>Pentapetalae</taxon>
        <taxon>rosids</taxon>
        <taxon>fabids</taxon>
        <taxon>Malpighiales</taxon>
        <taxon>Salicaceae</taxon>
        <taxon>Flacourtieae</taxon>
        <taxon>Dovyalis</taxon>
    </lineage>
</organism>
<comment type="caution">
    <text evidence="1">The sequence shown here is derived from an EMBL/GenBank/DDBJ whole genome shotgun (WGS) entry which is preliminary data.</text>
</comment>
<reference evidence="1 2" key="1">
    <citation type="submission" date="2024-01" db="EMBL/GenBank/DDBJ databases">
        <authorList>
            <person name="Waweru B."/>
        </authorList>
    </citation>
    <scope>NUCLEOTIDE SEQUENCE [LARGE SCALE GENOMIC DNA]</scope>
</reference>
<keyword evidence="2" id="KW-1185">Reference proteome</keyword>